<dbReference type="Pfam" id="PF12770">
    <property type="entry name" value="CHAT"/>
    <property type="match status" value="1"/>
</dbReference>
<feature type="domain" description="CHAT" evidence="1">
    <location>
        <begin position="671"/>
        <end position="958"/>
    </location>
</feature>
<sequence>MIFGTLTICIFLGCYSSPTEEKISAGNPVGYSFAHYPHNNPNSRRGDSLQWKRAYTTSNLAYQESLATGTCTLFDSIYIFNQISRNALSLKDTVILAPYLEFVDSCLRAEDIKQAHHLGLLADHEFNLGKWAMFRGAYREAKTYLHSALQQYERLHTPPHLRISQAQSELAAMYHTFHTSLDSAKLYAEKSARQYLYIPDLYAHHLDNEFLRAELAGQERNFLSGIGYLNKVIAELTHISRADTMFLVQCLNLKGKLLRKINDWEESYRFLQSAYQLWKQCCLQDLRGQEVYRELLFYHSYRGQVDSFHHYFNELTGRFSPVEMQFIVPDRILSNFYHDTQQYGRAISLQKKLLTDYENNPFADRELIQQAYYILTDSYRNLGHFDSAGYYSARRILLGAPPDTTQDQWDRIISREVALRPEQLVPYYQLIQNLYYQYQQEKNSFLLKRAFRLCQLTDTIVQNTFATIPEHGISSFLEQIHSIYAQSYSIEIAYELYKTEPRRNYMDWANRFMERTKSSLLYRDLLIGTALDNHDLSETWRKKEDELNAKIRAVSRKVINSEESGALANLLLEQKTLYESIASYYPEYYRARVFQEIPSLAEIQKKLRGTKQAILQYFDDGHKDFLLLIRSDTTLFLRLPADQTAHDALSDAKTLLFADTPIDIEKFTGLSHQIYEGYFAPAANYLSDITQLLIIPGHRLDQFPFETLLVQPYGTLDHHTPFLIKRFSVQYAHSLKNYWKHLHSISYQGNRSKKVLAYAFNDRDEVVGFIKDLPYLSGSPKELDDIKNNVRLQIGSRFVYGNGNRKAQFLKYAQNGGYDLIHLSLHARSNLRNRFDNHIYFRKLRNDIDTLYGFEIPPLRLTTELVVLSSCQTAYGPNQAGEGTYSLARSFIQSGAKAVISSLWNIEQSAANQLVHHLYTELPTATTPAEALHRAKLKLLDESADFFLDPRYWAALIYHCGG</sequence>
<organism evidence="2 3">
    <name type="scientific">Flavilitoribacter nigricans (strain ATCC 23147 / DSM 23189 / NBRC 102662 / NCIMB 1420 / SS-2)</name>
    <name type="common">Lewinella nigricans</name>
    <dbReference type="NCBI Taxonomy" id="1122177"/>
    <lineage>
        <taxon>Bacteria</taxon>
        <taxon>Pseudomonadati</taxon>
        <taxon>Bacteroidota</taxon>
        <taxon>Saprospiria</taxon>
        <taxon>Saprospirales</taxon>
        <taxon>Lewinellaceae</taxon>
        <taxon>Flavilitoribacter</taxon>
    </lineage>
</organism>
<dbReference type="InterPro" id="IPR011990">
    <property type="entry name" value="TPR-like_helical_dom_sf"/>
</dbReference>
<dbReference type="SUPFAM" id="SSF48452">
    <property type="entry name" value="TPR-like"/>
    <property type="match status" value="1"/>
</dbReference>
<accession>A0A2D0NA08</accession>
<comment type="caution">
    <text evidence="2">The sequence shown here is derived from an EMBL/GenBank/DDBJ whole genome shotgun (WGS) entry which is preliminary data.</text>
</comment>
<gene>
    <name evidence="2" type="ORF">CRP01_17530</name>
</gene>
<dbReference type="PANTHER" id="PTHR10098">
    <property type="entry name" value="RAPSYN-RELATED"/>
    <property type="match status" value="1"/>
</dbReference>
<dbReference type="PANTHER" id="PTHR10098:SF112">
    <property type="entry name" value="SLR0380 PROTEIN"/>
    <property type="match status" value="1"/>
</dbReference>
<reference evidence="2 3" key="1">
    <citation type="submission" date="2017-10" db="EMBL/GenBank/DDBJ databases">
        <title>The draft genome sequence of Lewinella nigricans NBRC 102662.</title>
        <authorList>
            <person name="Wang K."/>
        </authorList>
    </citation>
    <scope>NUCLEOTIDE SEQUENCE [LARGE SCALE GENOMIC DNA]</scope>
    <source>
        <strain evidence="2 3">NBRC 102662</strain>
    </source>
</reference>
<evidence type="ECO:0000259" key="1">
    <source>
        <dbReference type="Pfam" id="PF12770"/>
    </source>
</evidence>
<evidence type="ECO:0000313" key="3">
    <source>
        <dbReference type="Proteomes" id="UP000223913"/>
    </source>
</evidence>
<dbReference type="EMBL" id="PDUD01000022">
    <property type="protein sequence ID" value="PHN05317.1"/>
    <property type="molecule type" value="Genomic_DNA"/>
</dbReference>
<dbReference type="Proteomes" id="UP000223913">
    <property type="component" value="Unassembled WGS sequence"/>
</dbReference>
<proteinExistence type="predicted"/>
<name>A0A2D0NA08_FLAN2</name>
<dbReference type="InterPro" id="IPR024983">
    <property type="entry name" value="CHAT_dom"/>
</dbReference>
<keyword evidence="3" id="KW-1185">Reference proteome</keyword>
<dbReference type="AlphaFoldDB" id="A0A2D0NA08"/>
<evidence type="ECO:0000313" key="2">
    <source>
        <dbReference type="EMBL" id="PHN05317.1"/>
    </source>
</evidence>
<protein>
    <recommendedName>
        <fullName evidence="1">CHAT domain-containing protein</fullName>
    </recommendedName>
</protein>